<feature type="region of interest" description="Disordered" evidence="1">
    <location>
        <begin position="67"/>
        <end position="113"/>
    </location>
</feature>
<name>A0ABT0K2S5_9ACTN</name>
<dbReference type="Proteomes" id="UP001201873">
    <property type="component" value="Unassembled WGS sequence"/>
</dbReference>
<dbReference type="EMBL" id="JALKFT010000026">
    <property type="protein sequence ID" value="MCK9878083.1"/>
    <property type="molecule type" value="Genomic_DNA"/>
</dbReference>
<evidence type="ECO:0000313" key="3">
    <source>
        <dbReference type="Proteomes" id="UP001201873"/>
    </source>
</evidence>
<comment type="caution">
    <text evidence="2">The sequence shown here is derived from an EMBL/GenBank/DDBJ whole genome shotgun (WGS) entry which is preliminary data.</text>
</comment>
<reference evidence="2 3" key="1">
    <citation type="submission" date="2022-04" db="EMBL/GenBank/DDBJ databases">
        <title>Genome diversity in the genus Frankia.</title>
        <authorList>
            <person name="Carlos-Shanley C."/>
            <person name="Hahn D."/>
        </authorList>
    </citation>
    <scope>NUCLEOTIDE SEQUENCE [LARGE SCALE GENOMIC DNA]</scope>
    <source>
        <strain evidence="2 3">Ag45/Mut15</strain>
    </source>
</reference>
<keyword evidence="3" id="KW-1185">Reference proteome</keyword>
<evidence type="ECO:0000313" key="2">
    <source>
        <dbReference type="EMBL" id="MCK9878083.1"/>
    </source>
</evidence>
<sequence>MTATGRRAGSETQVERIWVDLDDQIVLDCAVCGDERSFERPPCLDGHGADCPEWACTGCGSAVLIGPTPSTGGHMRGRAGRDGVLVREPSVRETAARETAARGRERSAPRIPA</sequence>
<proteinExistence type="predicted"/>
<gene>
    <name evidence="2" type="ORF">MXD59_20300</name>
</gene>
<organism evidence="2 3">
    <name type="scientific">Frankia umida</name>
    <dbReference type="NCBI Taxonomy" id="573489"/>
    <lineage>
        <taxon>Bacteria</taxon>
        <taxon>Bacillati</taxon>
        <taxon>Actinomycetota</taxon>
        <taxon>Actinomycetes</taxon>
        <taxon>Frankiales</taxon>
        <taxon>Frankiaceae</taxon>
        <taxon>Frankia</taxon>
    </lineage>
</organism>
<feature type="compositionally biased region" description="Basic and acidic residues" evidence="1">
    <location>
        <begin position="79"/>
        <end position="113"/>
    </location>
</feature>
<accession>A0ABT0K2S5</accession>
<evidence type="ECO:0000256" key="1">
    <source>
        <dbReference type="SAM" id="MobiDB-lite"/>
    </source>
</evidence>
<protein>
    <submittedName>
        <fullName evidence="2">Uncharacterized protein</fullName>
    </submittedName>
</protein>
<dbReference type="RefSeq" id="WP_248826224.1">
    <property type="nucleotide sequence ID" value="NZ_JALKFT010000026.1"/>
</dbReference>